<accession>A0ABZ0GSX6</accession>
<name>A0ABZ0GSX6_9GAMM</name>
<feature type="chain" id="PRO_5045427325" evidence="1">
    <location>
        <begin position="26"/>
        <end position="546"/>
    </location>
</feature>
<proteinExistence type="predicted"/>
<keyword evidence="1" id="KW-0732">Signal</keyword>
<dbReference type="EMBL" id="CP136600">
    <property type="protein sequence ID" value="WOH39062.1"/>
    <property type="molecule type" value="Genomic_DNA"/>
</dbReference>
<sequence>MKFKIFKKLLVMCFAIFFSVGTAFATHDLNLFELEGNALQDGVAPPVDWETLWNNGGNDGGSPLRFTNILHDEPDAMGSDDSIFTGGRKDIQDLNQWGHKSGSSPDKDEIMNAYAAAYKHGEDLIIYFGADRISNKGDAFMGFWFFKQKVEAAPDGSFTGAHTNGDILVLTNFPQASNAKPEIRVDVWDDTCNKAASNDPEEDECDAKNLRLVKKTSALCGQEDSDDACAVTNAEDGPYDNTDSPWPFQSKNSDDADVFPYESFFEGGINVSKLFPNSETCFSSFMAETRSSSEFTATLKDFVIGGFELCSVDITKTCDQAKVNAAEDGYDYDFNGVVENDGAGTIYNVLVTDNVNGQTFNLGTLAAGATASYSGTLSSSMNGLDNTVTVTASATQSGSSTITDNGGDRCEKIDLNPEIEVTKDCTTSFVATDDGVIAKVNYSGMVCNTTLKALTLVKVSVVDDSGTPSDPADDVTVLSGVTLDPPGSGTECKSYSGSYIPKDFTIKADQTFGDTVSAVGELKIDGKQAFDTGSASCPICPSTDGE</sequence>
<protein>
    <submittedName>
        <fullName evidence="2">DUF11 domain-containing protein</fullName>
    </submittedName>
</protein>
<reference evidence="2 3" key="1">
    <citation type="submission" date="2023-09" db="EMBL/GenBank/DDBJ databases">
        <authorList>
            <person name="Qi X."/>
        </authorList>
    </citation>
    <scope>NUCLEOTIDE SEQUENCE [LARGE SCALE GENOMIC DNA]</scope>
    <source>
        <strain evidence="2 3">S1-1</strain>
    </source>
</reference>
<organism evidence="2 3">
    <name type="scientific">Thalassotalea fonticola</name>
    <dbReference type="NCBI Taxonomy" id="3065649"/>
    <lineage>
        <taxon>Bacteria</taxon>
        <taxon>Pseudomonadati</taxon>
        <taxon>Pseudomonadota</taxon>
        <taxon>Gammaproteobacteria</taxon>
        <taxon>Alteromonadales</taxon>
        <taxon>Colwelliaceae</taxon>
        <taxon>Thalassotalea</taxon>
    </lineage>
</organism>
<dbReference type="Proteomes" id="UP001301442">
    <property type="component" value="Chromosome"/>
</dbReference>
<dbReference type="RefSeq" id="WP_348397829.1">
    <property type="nucleotide sequence ID" value="NZ_CP136600.1"/>
</dbReference>
<evidence type="ECO:0000313" key="2">
    <source>
        <dbReference type="EMBL" id="WOH39062.1"/>
    </source>
</evidence>
<feature type="signal peptide" evidence="1">
    <location>
        <begin position="1"/>
        <end position="25"/>
    </location>
</feature>
<gene>
    <name evidence="2" type="ORF">RI844_07520</name>
</gene>
<evidence type="ECO:0000256" key="1">
    <source>
        <dbReference type="SAM" id="SignalP"/>
    </source>
</evidence>
<evidence type="ECO:0000313" key="3">
    <source>
        <dbReference type="Proteomes" id="UP001301442"/>
    </source>
</evidence>
<keyword evidence="3" id="KW-1185">Reference proteome</keyword>